<dbReference type="EMBL" id="JH795858">
    <property type="protein sequence ID" value="EJU03971.1"/>
    <property type="molecule type" value="Genomic_DNA"/>
</dbReference>
<dbReference type="HOGENOM" id="CLU_001724_12_0_1"/>
<evidence type="ECO:0000313" key="3">
    <source>
        <dbReference type="EMBL" id="EJU03971.1"/>
    </source>
</evidence>
<dbReference type="SUPFAM" id="SSF53756">
    <property type="entry name" value="UDP-Glycosyltransferase/glycogen phosphorylase"/>
    <property type="match status" value="1"/>
</dbReference>
<protein>
    <submittedName>
        <fullName evidence="3">UDP-Glycosyltransferase/glycogen phosphorylase</fullName>
    </submittedName>
</protein>
<reference evidence="3 4" key="1">
    <citation type="journal article" date="2012" name="Science">
        <title>The Paleozoic origin of enzymatic lignin decomposition reconstructed from 31 fungal genomes.</title>
        <authorList>
            <person name="Floudas D."/>
            <person name="Binder M."/>
            <person name="Riley R."/>
            <person name="Barry K."/>
            <person name="Blanchette R.A."/>
            <person name="Henrissat B."/>
            <person name="Martinez A.T."/>
            <person name="Otillar R."/>
            <person name="Spatafora J.W."/>
            <person name="Yadav J.S."/>
            <person name="Aerts A."/>
            <person name="Benoit I."/>
            <person name="Boyd A."/>
            <person name="Carlson A."/>
            <person name="Copeland A."/>
            <person name="Coutinho P.M."/>
            <person name="de Vries R.P."/>
            <person name="Ferreira P."/>
            <person name="Findley K."/>
            <person name="Foster B."/>
            <person name="Gaskell J."/>
            <person name="Glotzer D."/>
            <person name="Gorecki P."/>
            <person name="Heitman J."/>
            <person name="Hesse C."/>
            <person name="Hori C."/>
            <person name="Igarashi K."/>
            <person name="Jurgens J.A."/>
            <person name="Kallen N."/>
            <person name="Kersten P."/>
            <person name="Kohler A."/>
            <person name="Kuees U."/>
            <person name="Kumar T.K.A."/>
            <person name="Kuo A."/>
            <person name="LaButti K."/>
            <person name="Larrondo L.F."/>
            <person name="Lindquist E."/>
            <person name="Ling A."/>
            <person name="Lombard V."/>
            <person name="Lucas S."/>
            <person name="Lundell T."/>
            <person name="Martin R."/>
            <person name="McLaughlin D.J."/>
            <person name="Morgenstern I."/>
            <person name="Morin E."/>
            <person name="Murat C."/>
            <person name="Nagy L.G."/>
            <person name="Nolan M."/>
            <person name="Ohm R.A."/>
            <person name="Patyshakuliyeva A."/>
            <person name="Rokas A."/>
            <person name="Ruiz-Duenas F.J."/>
            <person name="Sabat G."/>
            <person name="Salamov A."/>
            <person name="Samejima M."/>
            <person name="Schmutz J."/>
            <person name="Slot J.C."/>
            <person name="St John F."/>
            <person name="Stenlid J."/>
            <person name="Sun H."/>
            <person name="Sun S."/>
            <person name="Syed K."/>
            <person name="Tsang A."/>
            <person name="Wiebenga A."/>
            <person name="Young D."/>
            <person name="Pisabarro A."/>
            <person name="Eastwood D.C."/>
            <person name="Martin F."/>
            <person name="Cullen D."/>
            <person name="Grigoriev I.V."/>
            <person name="Hibbett D.S."/>
        </authorList>
    </citation>
    <scope>NUCLEOTIDE SEQUENCE [LARGE SCALE GENOMIC DNA]</scope>
    <source>
        <strain evidence="3 4">DJM-731 SS1</strain>
    </source>
</reference>
<sequence>MVALHEEMDGVLLNTVPEVEEEGVLGVLDWETPAGKQVICVGPQLALTHRYDGQKTVSPTTKRKEDEAVAFLDEAHASHGSESVLFISFGSMYFPPPHQLQVLLDAVIATEKPFLMTIPGAHGDFPVELEEKVRKSDRGLLVPWVDQQAILAHAATGWILSHAGAGGTFQALSQGVPMICWPFATDQPQFSLWVTDMLDAGFYLIQNRTGPAASLKASRGGPAGMRIIGTDEAIRMELDNVLRQSQGMVGVRKRANAQKTGKAIWEFIRPEGGAWRELDKLMFRYLCSANGFCGLRMSLYP</sequence>
<dbReference type="CDD" id="cd03784">
    <property type="entry name" value="GT1_Gtf-like"/>
    <property type="match status" value="1"/>
</dbReference>
<name>M5G154_DACPD</name>
<accession>M5G154</accession>
<dbReference type="OrthoDB" id="5835829at2759"/>
<comment type="similarity">
    <text evidence="1">Belongs to the UDP-glycosyltransferase family.</text>
</comment>
<dbReference type="RefSeq" id="XP_040630865.1">
    <property type="nucleotide sequence ID" value="XM_040772033.1"/>
</dbReference>
<dbReference type="Pfam" id="PF00201">
    <property type="entry name" value="UDPGT"/>
    <property type="match status" value="1"/>
</dbReference>
<dbReference type="Gene3D" id="3.40.50.2000">
    <property type="entry name" value="Glycogen Phosphorylase B"/>
    <property type="match status" value="1"/>
</dbReference>
<dbReference type="PANTHER" id="PTHR48047">
    <property type="entry name" value="GLYCOSYLTRANSFERASE"/>
    <property type="match status" value="1"/>
</dbReference>
<keyword evidence="4" id="KW-1185">Reference proteome</keyword>
<evidence type="ECO:0000256" key="2">
    <source>
        <dbReference type="ARBA" id="ARBA00022679"/>
    </source>
</evidence>
<dbReference type="STRING" id="1858805.M5G154"/>
<keyword evidence="2 3" id="KW-0808">Transferase</keyword>
<dbReference type="GO" id="GO:0035251">
    <property type="term" value="F:UDP-glucosyltransferase activity"/>
    <property type="evidence" value="ECO:0007669"/>
    <property type="project" value="TreeGrafter"/>
</dbReference>
<dbReference type="Proteomes" id="UP000030653">
    <property type="component" value="Unassembled WGS sequence"/>
</dbReference>
<organism evidence="3 4">
    <name type="scientific">Dacryopinax primogenitus (strain DJM 731)</name>
    <name type="common">Brown rot fungus</name>
    <dbReference type="NCBI Taxonomy" id="1858805"/>
    <lineage>
        <taxon>Eukaryota</taxon>
        <taxon>Fungi</taxon>
        <taxon>Dikarya</taxon>
        <taxon>Basidiomycota</taxon>
        <taxon>Agaricomycotina</taxon>
        <taxon>Dacrymycetes</taxon>
        <taxon>Dacrymycetales</taxon>
        <taxon>Dacrymycetaceae</taxon>
        <taxon>Dacryopinax</taxon>
    </lineage>
</organism>
<gene>
    <name evidence="3" type="ORF">DACRYDRAFT_20683</name>
</gene>
<dbReference type="InterPro" id="IPR002213">
    <property type="entry name" value="UDP_glucos_trans"/>
</dbReference>
<dbReference type="GeneID" id="63687095"/>
<evidence type="ECO:0000256" key="1">
    <source>
        <dbReference type="ARBA" id="ARBA00009995"/>
    </source>
</evidence>
<evidence type="ECO:0000313" key="4">
    <source>
        <dbReference type="Proteomes" id="UP000030653"/>
    </source>
</evidence>
<proteinExistence type="inferred from homology"/>
<dbReference type="AlphaFoldDB" id="M5G154"/>